<proteinExistence type="predicted"/>
<evidence type="ECO:0000256" key="1">
    <source>
        <dbReference type="SAM" id="MobiDB-lite"/>
    </source>
</evidence>
<feature type="region of interest" description="Disordered" evidence="1">
    <location>
        <begin position="1"/>
        <end position="69"/>
    </location>
</feature>
<keyword evidence="3" id="KW-1185">Reference proteome</keyword>
<gene>
    <name evidence="2" type="ORF">DR999_PMT00393</name>
</gene>
<name>A0A4D9F6L1_9SAUR</name>
<organism evidence="2 3">
    <name type="scientific">Platysternon megacephalum</name>
    <name type="common">big-headed turtle</name>
    <dbReference type="NCBI Taxonomy" id="55544"/>
    <lineage>
        <taxon>Eukaryota</taxon>
        <taxon>Metazoa</taxon>
        <taxon>Chordata</taxon>
        <taxon>Craniata</taxon>
        <taxon>Vertebrata</taxon>
        <taxon>Euteleostomi</taxon>
        <taxon>Archelosauria</taxon>
        <taxon>Testudinata</taxon>
        <taxon>Testudines</taxon>
        <taxon>Cryptodira</taxon>
        <taxon>Durocryptodira</taxon>
        <taxon>Testudinoidea</taxon>
        <taxon>Platysternidae</taxon>
        <taxon>Platysternon</taxon>
    </lineage>
</organism>
<sequence length="104" mass="11217">MMPLPPKGGRREKGNGALRRGGTGKRQPAGKRSLQGGLGLRQLFARTTLDTAKGDRHGHHQGEAPSAAAKVLVWGAKGAEGDYDRCRRRTPSPARLLRSIIKLK</sequence>
<protein>
    <submittedName>
        <fullName evidence="2">Protocadherin-8</fullName>
    </submittedName>
</protein>
<dbReference type="EMBL" id="QXTE01000002">
    <property type="protein sequence ID" value="TFK15983.1"/>
    <property type="molecule type" value="Genomic_DNA"/>
</dbReference>
<dbReference type="AlphaFoldDB" id="A0A4D9F6L1"/>
<accession>A0A4D9F6L1</accession>
<feature type="compositionally biased region" description="Low complexity" evidence="1">
    <location>
        <begin position="30"/>
        <end position="43"/>
    </location>
</feature>
<comment type="caution">
    <text evidence="2">The sequence shown here is derived from an EMBL/GenBank/DDBJ whole genome shotgun (WGS) entry which is preliminary data.</text>
</comment>
<evidence type="ECO:0000313" key="2">
    <source>
        <dbReference type="EMBL" id="TFK15983.1"/>
    </source>
</evidence>
<reference evidence="2 3" key="2">
    <citation type="submission" date="2019-04" db="EMBL/GenBank/DDBJ databases">
        <title>The genome sequence of big-headed turtle.</title>
        <authorList>
            <person name="Gong S."/>
        </authorList>
    </citation>
    <scope>NUCLEOTIDE SEQUENCE [LARGE SCALE GENOMIC DNA]</scope>
    <source>
        <strain evidence="2">DO16091913</strain>
        <tissue evidence="2">Muscle</tissue>
    </source>
</reference>
<evidence type="ECO:0000313" key="3">
    <source>
        <dbReference type="Proteomes" id="UP000297703"/>
    </source>
</evidence>
<reference evidence="2 3" key="1">
    <citation type="submission" date="2019-04" db="EMBL/GenBank/DDBJ databases">
        <title>Draft genome of the big-headed turtle Platysternon megacephalum.</title>
        <authorList>
            <person name="Gong S."/>
        </authorList>
    </citation>
    <scope>NUCLEOTIDE SEQUENCE [LARGE SCALE GENOMIC DNA]</scope>
    <source>
        <strain evidence="2">DO16091913</strain>
        <tissue evidence="2">Muscle</tissue>
    </source>
</reference>
<dbReference type="Proteomes" id="UP000297703">
    <property type="component" value="Unassembled WGS sequence"/>
</dbReference>